<evidence type="ECO:0000313" key="2">
    <source>
        <dbReference type="Proteomes" id="UP000225706"/>
    </source>
</evidence>
<organism evidence="1 2">
    <name type="scientific">Stylophora pistillata</name>
    <name type="common">Smooth cauliflower coral</name>
    <dbReference type="NCBI Taxonomy" id="50429"/>
    <lineage>
        <taxon>Eukaryota</taxon>
        <taxon>Metazoa</taxon>
        <taxon>Cnidaria</taxon>
        <taxon>Anthozoa</taxon>
        <taxon>Hexacorallia</taxon>
        <taxon>Scleractinia</taxon>
        <taxon>Astrocoeniina</taxon>
        <taxon>Pocilloporidae</taxon>
        <taxon>Stylophora</taxon>
    </lineage>
</organism>
<keyword evidence="2" id="KW-1185">Reference proteome</keyword>
<reference evidence="2" key="1">
    <citation type="journal article" date="2017" name="bioRxiv">
        <title>Comparative analysis of the genomes of Stylophora pistillata and Acropora digitifera provides evidence for extensive differences between species of corals.</title>
        <authorList>
            <person name="Voolstra C.R."/>
            <person name="Li Y."/>
            <person name="Liew Y.J."/>
            <person name="Baumgarten S."/>
            <person name="Zoccola D."/>
            <person name="Flot J.-F."/>
            <person name="Tambutte S."/>
            <person name="Allemand D."/>
            <person name="Aranda M."/>
        </authorList>
    </citation>
    <scope>NUCLEOTIDE SEQUENCE [LARGE SCALE GENOMIC DNA]</scope>
</reference>
<dbReference type="PANTHER" id="PTHR33332">
    <property type="entry name" value="REVERSE TRANSCRIPTASE DOMAIN-CONTAINING PROTEIN"/>
    <property type="match status" value="1"/>
</dbReference>
<dbReference type="OrthoDB" id="5951759at2759"/>
<dbReference type="AlphaFoldDB" id="A0A2B4RF89"/>
<accession>A0A2B4RF89</accession>
<dbReference type="EMBL" id="LSMT01000502">
    <property type="protein sequence ID" value="PFX17034.1"/>
    <property type="molecule type" value="Genomic_DNA"/>
</dbReference>
<proteinExistence type="predicted"/>
<protein>
    <submittedName>
        <fullName evidence="1">Uncharacterized protein</fullName>
    </submittedName>
</protein>
<gene>
    <name evidence="1" type="ORF">AWC38_SpisGene18664</name>
</gene>
<name>A0A2B4RF89_STYPI</name>
<comment type="caution">
    <text evidence="1">The sequence shown here is derived from an EMBL/GenBank/DDBJ whole genome shotgun (WGS) entry which is preliminary data.</text>
</comment>
<dbReference type="Proteomes" id="UP000225706">
    <property type="component" value="Unassembled WGS sequence"/>
</dbReference>
<sequence length="608" mass="69471">MSEALPHVRSDHEKVMQSPSVSCELSILRSPEKLNSWADPSGLDLTDTKSDFELVNLWAQKRGIYKQPGYEFTKDPDLIFEGLVRSAFNPDRFLCKLTLWYYTGHALDKEKARKLYYSSTPCLDKFEKDYVMLDFFLQRDECLKKCNGGKVKGGELFLHRFGFCDLYGPLRSWIAACKKKQTLSQSCPLMCKPSLCNNQDLVIILDSCHSGEFARQLHNFLEVMKGIDPTLMNGKTITIQAACGPDERTLGGYFTPLFTHLNDPQNEELMETLKKEWGSMKEEDKSKYSLPDLPSPMVVTTLPQPEGVTMEMNIENFKLTLFPNPGFFKFCLIKVYQHEDLKLFEGKDRVLDKTSAKNFMDSSPFTVLDYKLKTMSTGPYKGNPFGLFLLQDPKDKNKAICAHIHFAKDNTQRCTRINLVHLKKPPIGIMYCLDVDRSDMLQHASAEDKYKVVVDLDRNAENLEVTSELFTERSRGVEQGATENKSNKIFEKCLNRQLVKHFAAITSPFLSAYRRGYSCEAVLLHLIESWRQDFDKRKTVGSVMLDLSKAFDLIPLKLLMDKLKVYGLSTQSLNLIKDYLSGRRHRVKVANAKSDIVKIHRGVPQSSV</sequence>
<evidence type="ECO:0000313" key="1">
    <source>
        <dbReference type="EMBL" id="PFX17034.1"/>
    </source>
</evidence>